<dbReference type="EMBL" id="VYKL01000019">
    <property type="protein sequence ID" value="KAA9023572.1"/>
    <property type="molecule type" value="Genomic_DNA"/>
</dbReference>
<keyword evidence="1" id="KW-0472">Membrane</keyword>
<dbReference type="RefSeq" id="WP_150440449.1">
    <property type="nucleotide sequence ID" value="NZ_VYKL01000019.1"/>
</dbReference>
<protein>
    <submittedName>
        <fullName evidence="2">Uncharacterized protein</fullName>
    </submittedName>
</protein>
<sequence>MVAKLLIVLIFTLSSIILTNVIVVSLFYGINWAVGIVPNNLTGLELMQHSMKLASQAISAAGISLIPLYFGMLKKSVAITIVSSIIMVSFMSPPTDFSVLSVIIIPLVLSVVGFTIGLFCFKNIEKVDLV</sequence>
<accession>A0A5J5HRW4</accession>
<feature type="transmembrane region" description="Helical" evidence="1">
    <location>
        <begin position="99"/>
        <end position="121"/>
    </location>
</feature>
<dbReference type="Proteomes" id="UP000326671">
    <property type="component" value="Unassembled WGS sequence"/>
</dbReference>
<comment type="caution">
    <text evidence="2">The sequence shown here is derived from an EMBL/GenBank/DDBJ whole genome shotgun (WGS) entry which is preliminary data.</text>
</comment>
<keyword evidence="3" id="KW-1185">Reference proteome</keyword>
<evidence type="ECO:0000313" key="2">
    <source>
        <dbReference type="EMBL" id="KAA9023572.1"/>
    </source>
</evidence>
<feature type="transmembrane region" description="Helical" evidence="1">
    <location>
        <begin position="53"/>
        <end position="70"/>
    </location>
</feature>
<feature type="transmembrane region" description="Helical" evidence="1">
    <location>
        <begin position="7"/>
        <end position="33"/>
    </location>
</feature>
<reference evidence="2 3" key="1">
    <citation type="submission" date="2019-09" db="EMBL/GenBank/DDBJ databases">
        <title>Whole genome sequences of isolates from the Mars Exploration Rovers.</title>
        <authorList>
            <person name="Seuylemezian A."/>
            <person name="Vaishampayan P."/>
        </authorList>
    </citation>
    <scope>NUCLEOTIDE SEQUENCE [LARGE SCALE GENOMIC DNA]</scope>
    <source>
        <strain evidence="2 3">MER_TA_151</strain>
    </source>
</reference>
<keyword evidence="1" id="KW-1133">Transmembrane helix</keyword>
<organism evidence="2 3">
    <name type="scientific">Niallia endozanthoxylica</name>
    <dbReference type="NCBI Taxonomy" id="2036016"/>
    <lineage>
        <taxon>Bacteria</taxon>
        <taxon>Bacillati</taxon>
        <taxon>Bacillota</taxon>
        <taxon>Bacilli</taxon>
        <taxon>Bacillales</taxon>
        <taxon>Bacillaceae</taxon>
        <taxon>Niallia</taxon>
    </lineage>
</organism>
<feature type="transmembrane region" description="Helical" evidence="1">
    <location>
        <begin position="77"/>
        <end position="93"/>
    </location>
</feature>
<dbReference type="AlphaFoldDB" id="A0A5J5HRW4"/>
<keyword evidence="1" id="KW-0812">Transmembrane</keyword>
<dbReference type="OrthoDB" id="9784784at2"/>
<evidence type="ECO:0000313" key="3">
    <source>
        <dbReference type="Proteomes" id="UP000326671"/>
    </source>
</evidence>
<gene>
    <name evidence="2" type="ORF">F4V44_12970</name>
</gene>
<evidence type="ECO:0000256" key="1">
    <source>
        <dbReference type="SAM" id="Phobius"/>
    </source>
</evidence>
<name>A0A5J5HRW4_9BACI</name>
<proteinExistence type="predicted"/>